<comment type="similarity">
    <text evidence="1">Belongs to the UPF0065 (bug) family.</text>
</comment>
<dbReference type="InterPro" id="IPR042100">
    <property type="entry name" value="Bug_dom1"/>
</dbReference>
<dbReference type="Proteomes" id="UP000077037">
    <property type="component" value="Unassembled WGS sequence"/>
</dbReference>
<proteinExistence type="inferred from homology"/>
<dbReference type="Pfam" id="PF03401">
    <property type="entry name" value="TctC"/>
    <property type="match status" value="1"/>
</dbReference>
<protein>
    <submittedName>
        <fullName evidence="3">Putattive exported protein</fullName>
    </submittedName>
</protein>
<evidence type="ECO:0000256" key="2">
    <source>
        <dbReference type="SAM" id="SignalP"/>
    </source>
</evidence>
<reference evidence="3 4" key="1">
    <citation type="submission" date="2016-03" db="EMBL/GenBank/DDBJ databases">
        <authorList>
            <consortium name="Pathogen Informatics"/>
        </authorList>
    </citation>
    <scope>NUCLEOTIDE SEQUENCE [LARGE SCALE GENOMIC DNA]</scope>
    <source>
        <strain evidence="3 4">NCTC13364</strain>
    </source>
</reference>
<accession>A0A157RMY2</accession>
<dbReference type="EMBL" id="FKBS01000029">
    <property type="protein sequence ID" value="SAI59244.1"/>
    <property type="molecule type" value="Genomic_DNA"/>
</dbReference>
<dbReference type="InterPro" id="IPR005064">
    <property type="entry name" value="BUG"/>
</dbReference>
<gene>
    <name evidence="3" type="ORF">SAMEA1982600_05249</name>
</gene>
<evidence type="ECO:0000313" key="3">
    <source>
        <dbReference type="EMBL" id="SAI59244.1"/>
    </source>
</evidence>
<dbReference type="Gene3D" id="3.40.190.150">
    <property type="entry name" value="Bordetella uptake gene, domain 1"/>
    <property type="match status" value="1"/>
</dbReference>
<keyword evidence="2" id="KW-0732">Signal</keyword>
<feature type="signal peptide" evidence="2">
    <location>
        <begin position="1"/>
        <end position="33"/>
    </location>
</feature>
<dbReference type="RefSeq" id="WP_066421022.1">
    <property type="nucleotide sequence ID" value="NZ_FKBS01000029.1"/>
</dbReference>
<dbReference type="Gene3D" id="3.40.190.10">
    <property type="entry name" value="Periplasmic binding protein-like II"/>
    <property type="match status" value="1"/>
</dbReference>
<dbReference type="SUPFAM" id="SSF53850">
    <property type="entry name" value="Periplasmic binding protein-like II"/>
    <property type="match status" value="1"/>
</dbReference>
<dbReference type="OrthoDB" id="8678477at2"/>
<dbReference type="PANTHER" id="PTHR42928:SF5">
    <property type="entry name" value="BLR1237 PROTEIN"/>
    <property type="match status" value="1"/>
</dbReference>
<organism evidence="3 4">
    <name type="scientific">Bordetella ansorpii</name>
    <dbReference type="NCBI Taxonomy" id="288768"/>
    <lineage>
        <taxon>Bacteria</taxon>
        <taxon>Pseudomonadati</taxon>
        <taxon>Pseudomonadota</taxon>
        <taxon>Betaproteobacteria</taxon>
        <taxon>Burkholderiales</taxon>
        <taxon>Alcaligenaceae</taxon>
        <taxon>Bordetella</taxon>
    </lineage>
</organism>
<evidence type="ECO:0000313" key="4">
    <source>
        <dbReference type="Proteomes" id="UP000077037"/>
    </source>
</evidence>
<feature type="chain" id="PRO_5007615781" evidence="2">
    <location>
        <begin position="34"/>
        <end position="332"/>
    </location>
</feature>
<dbReference type="CDD" id="cd07012">
    <property type="entry name" value="PBP2_Bug_TTT"/>
    <property type="match status" value="1"/>
</dbReference>
<name>A0A157RMY2_9BORD</name>
<dbReference type="PIRSF" id="PIRSF017082">
    <property type="entry name" value="YflP"/>
    <property type="match status" value="1"/>
</dbReference>
<evidence type="ECO:0000256" key="1">
    <source>
        <dbReference type="ARBA" id="ARBA00006987"/>
    </source>
</evidence>
<dbReference type="PANTHER" id="PTHR42928">
    <property type="entry name" value="TRICARBOXYLATE-BINDING PROTEIN"/>
    <property type="match status" value="1"/>
</dbReference>
<sequence length="332" mass="34737">MPISVKTRQRRLLLCATASAAAWAMGMAAPAQAESFPSSRVTLTVAFPAGGTNDAVARYLAEPLAKKLGQPVVVENVGGAAGAIGAAQVTRAAADGYTLLLGSVNETVLAPITNPAVRYSYKDFTPIAKVGSTAFVIVGRKDLPAGNIDEVLALARKKPDSLTFGSTGVGSYQQVVMESIQRIAGVSMVHVPYRGGGPMLTDLLGGQIDLAVSLPTTMLPQINRQTVKAIGVTGQKRDPAAPELPSVNESRDIKGVDFVFWFGVFAPKGLDEDRRARLQAAVTDVLDDPTVRKQLQAAGLAVATPAEQTSLPAFLAEEDAKLRAAASGIKFQ</sequence>
<dbReference type="AlphaFoldDB" id="A0A157RMY2"/>